<dbReference type="STRING" id="1220188.A0A4S3J9V1"/>
<keyword evidence="1" id="KW-0472">Membrane</keyword>
<evidence type="ECO:0000256" key="1">
    <source>
        <dbReference type="SAM" id="Phobius"/>
    </source>
</evidence>
<keyword evidence="1" id="KW-1133">Transmembrane helix</keyword>
<gene>
    <name evidence="2" type="ORF">EYZ11_008840</name>
</gene>
<evidence type="ECO:0000313" key="3">
    <source>
        <dbReference type="Proteomes" id="UP000308092"/>
    </source>
</evidence>
<sequence length="123" mass="14031">MAESNVNDKKVAARNSILNSPESALEPPVIGQRPGCPHERQVVKEYSAGLWNWISWTIAVRGHLASQDKMHPLLRAIHISFRREIWMGGICRLLSDILLIFTPFTLRYLIAFEQDTWRASGSF</sequence>
<comment type="caution">
    <text evidence="2">The sequence shown here is derived from an EMBL/GenBank/DDBJ whole genome shotgun (WGS) entry which is preliminary data.</text>
</comment>
<keyword evidence="1" id="KW-0812">Transmembrane</keyword>
<accession>A0A4S3J9V1</accession>
<reference evidence="2 3" key="1">
    <citation type="submission" date="2019-03" db="EMBL/GenBank/DDBJ databases">
        <title>The genome sequence of a newly discovered highly antifungal drug resistant Aspergillus species, Aspergillus tanneri NIH 1004.</title>
        <authorList>
            <person name="Mounaud S."/>
            <person name="Singh I."/>
            <person name="Joardar V."/>
            <person name="Pakala S."/>
            <person name="Pakala S."/>
            <person name="Venepally P."/>
            <person name="Hoover J."/>
            <person name="Nierman W."/>
            <person name="Chung J."/>
            <person name="Losada L."/>
        </authorList>
    </citation>
    <scope>NUCLEOTIDE SEQUENCE [LARGE SCALE GENOMIC DNA]</scope>
    <source>
        <strain evidence="2 3">NIH1004</strain>
    </source>
</reference>
<dbReference type="Proteomes" id="UP000308092">
    <property type="component" value="Unassembled WGS sequence"/>
</dbReference>
<evidence type="ECO:0000313" key="2">
    <source>
        <dbReference type="EMBL" id="THC91695.1"/>
    </source>
</evidence>
<keyword evidence="3" id="KW-1185">Reference proteome</keyword>
<dbReference type="EMBL" id="SOSA01000392">
    <property type="protein sequence ID" value="THC91695.1"/>
    <property type="molecule type" value="Genomic_DNA"/>
</dbReference>
<dbReference type="AlphaFoldDB" id="A0A4S3J9V1"/>
<protein>
    <submittedName>
        <fullName evidence="2">Uncharacterized protein</fullName>
    </submittedName>
</protein>
<organism evidence="2 3">
    <name type="scientific">Aspergillus tanneri</name>
    <dbReference type="NCBI Taxonomy" id="1220188"/>
    <lineage>
        <taxon>Eukaryota</taxon>
        <taxon>Fungi</taxon>
        <taxon>Dikarya</taxon>
        <taxon>Ascomycota</taxon>
        <taxon>Pezizomycotina</taxon>
        <taxon>Eurotiomycetes</taxon>
        <taxon>Eurotiomycetidae</taxon>
        <taxon>Eurotiales</taxon>
        <taxon>Aspergillaceae</taxon>
        <taxon>Aspergillus</taxon>
        <taxon>Aspergillus subgen. Circumdati</taxon>
    </lineage>
</organism>
<feature type="transmembrane region" description="Helical" evidence="1">
    <location>
        <begin position="85"/>
        <end position="110"/>
    </location>
</feature>
<name>A0A4S3J9V1_9EURO</name>
<proteinExistence type="predicted"/>
<dbReference type="VEuPathDB" id="FungiDB:EYZ11_008840"/>